<evidence type="ECO:0000313" key="4">
    <source>
        <dbReference type="Proteomes" id="UP000323521"/>
    </source>
</evidence>
<dbReference type="KEGG" id="fwa:DCMF_13910"/>
<gene>
    <name evidence="3" type="ORF">DCMF_13910</name>
</gene>
<dbReference type="RefSeq" id="WP_214659340.1">
    <property type="nucleotide sequence ID" value="NZ_CP017634.1"/>
</dbReference>
<feature type="domain" description="Dockerin" evidence="2">
    <location>
        <begin position="373"/>
        <end position="441"/>
    </location>
</feature>
<dbReference type="Proteomes" id="UP000323521">
    <property type="component" value="Chromosome"/>
</dbReference>
<feature type="chain" id="PRO_5038688953" description="Dockerin domain-containing protein" evidence="1">
    <location>
        <begin position="24"/>
        <end position="588"/>
    </location>
</feature>
<dbReference type="CDD" id="cd14256">
    <property type="entry name" value="Dockerin_I"/>
    <property type="match status" value="1"/>
</dbReference>
<feature type="signal peptide" evidence="1">
    <location>
        <begin position="1"/>
        <end position="23"/>
    </location>
</feature>
<dbReference type="PROSITE" id="PS51766">
    <property type="entry name" value="DOCKERIN"/>
    <property type="match status" value="1"/>
</dbReference>
<evidence type="ECO:0000259" key="2">
    <source>
        <dbReference type="PROSITE" id="PS51766"/>
    </source>
</evidence>
<dbReference type="GO" id="GO:0004553">
    <property type="term" value="F:hydrolase activity, hydrolyzing O-glycosyl compounds"/>
    <property type="evidence" value="ECO:0007669"/>
    <property type="project" value="InterPro"/>
</dbReference>
<evidence type="ECO:0000313" key="3">
    <source>
        <dbReference type="EMBL" id="ATW25713.1"/>
    </source>
</evidence>
<keyword evidence="4" id="KW-1185">Reference proteome</keyword>
<dbReference type="SUPFAM" id="SSF63446">
    <property type="entry name" value="Type I dockerin domain"/>
    <property type="match status" value="1"/>
</dbReference>
<dbReference type="InterPro" id="IPR002105">
    <property type="entry name" value="Dockerin_1_rpt"/>
</dbReference>
<dbReference type="EMBL" id="CP017634">
    <property type="protein sequence ID" value="ATW25713.1"/>
    <property type="molecule type" value="Genomic_DNA"/>
</dbReference>
<sequence length="588" mass="63531">MLRKMFLLVVLVFFTLLSIPAGAKDAEKADFIDNRLSLEDQIKMENVMKNLAKEDRENVLFIDLDGSILANRLELIEEFKKRNSDLLGKDGKLIRWFTTQTDTPEKEISSATTGEISMDDADAPAVITSAPSWGWNHPANELPNIKSGPYRRISSTTGFSCLTAQIYLPDKYSGEAFVNTDNAKGDTLHIYSGANTSAGKVDAGLLLNYTSETWGMFINPNPDDNPNVGWAQPKDLGNFKMGTTVDFKYYTPCDNQFALAVSGVDKYGNPSNHTAVVNVPESYEFRSDGVGMQVKRVTSIAQTFDHQDLTTGSFLRNAKWANVKIGTSLGSVVLMTNNTTSSADSGGFKGENVLVNYTDPANEKVWIKCGVIPYSDYGDVNGDCQVSPVDSTYVLLYESGQTPLEDWQKLLGDVNGDSEITSADATLIMQYWAGTIDVFPVQTSSKQGMGDPKQTTVFGSIVAGQVTGKAGDLVQLPITGENISGLAGGMFKLVYDPSIAIPQSVEFGPLLEGFLTAANLDHCAEGNIILVFASGTGISGTGELARITFELVAEGETDLALTEVRVNGVEGYDTTISGENGKIITEPK</sequence>
<dbReference type="InterPro" id="IPR008965">
    <property type="entry name" value="CBM2/CBM3_carb-bd_dom_sf"/>
</dbReference>
<dbReference type="Gene3D" id="2.60.40.680">
    <property type="match status" value="1"/>
</dbReference>
<name>A0A3G1KT75_FORW1</name>
<dbReference type="InterPro" id="IPR038682">
    <property type="entry name" value="YrpD-like_sf"/>
</dbReference>
<evidence type="ECO:0000256" key="1">
    <source>
        <dbReference type="SAM" id="SignalP"/>
    </source>
</evidence>
<organism evidence="3 4">
    <name type="scientific">Formimonas warabiya</name>
    <dbReference type="NCBI Taxonomy" id="1761012"/>
    <lineage>
        <taxon>Bacteria</taxon>
        <taxon>Bacillati</taxon>
        <taxon>Bacillota</taxon>
        <taxon>Clostridia</taxon>
        <taxon>Eubacteriales</taxon>
        <taxon>Peptococcaceae</taxon>
        <taxon>Candidatus Formimonas</taxon>
    </lineage>
</organism>
<dbReference type="GO" id="GO:0030246">
    <property type="term" value="F:carbohydrate binding"/>
    <property type="evidence" value="ECO:0007669"/>
    <property type="project" value="InterPro"/>
</dbReference>
<dbReference type="Gene3D" id="2.60.120.1270">
    <property type="match status" value="1"/>
</dbReference>
<dbReference type="SUPFAM" id="SSF49384">
    <property type="entry name" value="Carbohydrate-binding domain"/>
    <property type="match status" value="1"/>
</dbReference>
<dbReference type="CDD" id="cd08547">
    <property type="entry name" value="Type_II_cohesin"/>
    <property type="match status" value="1"/>
</dbReference>
<proteinExistence type="predicted"/>
<dbReference type="InterPro" id="IPR016134">
    <property type="entry name" value="Dockerin_dom"/>
</dbReference>
<dbReference type="InterPro" id="IPR036439">
    <property type="entry name" value="Dockerin_dom_sf"/>
</dbReference>
<accession>A0A3G1KT75</accession>
<dbReference type="Pfam" id="PF00963">
    <property type="entry name" value="Cohesin"/>
    <property type="match status" value="1"/>
</dbReference>
<dbReference type="AlphaFoldDB" id="A0A3G1KT75"/>
<dbReference type="Gene3D" id="1.10.1330.10">
    <property type="entry name" value="Dockerin domain"/>
    <property type="match status" value="1"/>
</dbReference>
<dbReference type="GO" id="GO:0000272">
    <property type="term" value="P:polysaccharide catabolic process"/>
    <property type="evidence" value="ECO:0007669"/>
    <property type="project" value="InterPro"/>
</dbReference>
<protein>
    <recommendedName>
        <fullName evidence="2">Dockerin domain-containing protein</fullName>
    </recommendedName>
</protein>
<dbReference type="Pfam" id="PF00404">
    <property type="entry name" value="Dockerin_1"/>
    <property type="match status" value="1"/>
</dbReference>
<dbReference type="InterPro" id="IPR002102">
    <property type="entry name" value="Cohesin_dom"/>
</dbReference>
<keyword evidence="1" id="KW-0732">Signal</keyword>
<reference evidence="3 4" key="1">
    <citation type="submission" date="2016-10" db="EMBL/GenBank/DDBJ databases">
        <title>Complete Genome Sequence of Peptococcaceae strain DCMF.</title>
        <authorList>
            <person name="Edwards R.J."/>
            <person name="Holland S.I."/>
            <person name="Deshpande N.P."/>
            <person name="Wong Y.K."/>
            <person name="Ertan H."/>
            <person name="Manefield M."/>
            <person name="Russell T.L."/>
            <person name="Lee M.J."/>
        </authorList>
    </citation>
    <scope>NUCLEOTIDE SEQUENCE [LARGE SCALE GENOMIC DNA]</scope>
    <source>
        <strain evidence="3 4">DCMF</strain>
    </source>
</reference>